<dbReference type="GeneID" id="92856852"/>
<organism evidence="2 3">
    <name type="scientific">Cutibacterium acnes</name>
    <name type="common">Propionibacterium acnes</name>
    <dbReference type="NCBI Taxonomy" id="1747"/>
    <lineage>
        <taxon>Bacteria</taxon>
        <taxon>Bacillati</taxon>
        <taxon>Actinomycetota</taxon>
        <taxon>Actinomycetes</taxon>
        <taxon>Propionibacteriales</taxon>
        <taxon>Propionibacteriaceae</taxon>
        <taxon>Cutibacterium</taxon>
    </lineage>
</organism>
<feature type="region of interest" description="Disordered" evidence="1">
    <location>
        <begin position="1"/>
        <end position="20"/>
    </location>
</feature>
<dbReference type="AlphaFoldDB" id="A0A2B7IGK5"/>
<comment type="caution">
    <text evidence="2">The sequence shown here is derived from an EMBL/GenBank/DDBJ whole genome shotgun (WGS) entry which is preliminary data.</text>
</comment>
<proteinExistence type="predicted"/>
<dbReference type="RefSeq" id="WP_002529932.1">
    <property type="nucleotide sequence ID" value="NZ_AP022844.1"/>
</dbReference>
<evidence type="ECO:0000256" key="1">
    <source>
        <dbReference type="SAM" id="MobiDB-lite"/>
    </source>
</evidence>
<sequence length="59" mass="6410">MPSQTSSNQAKIRVTPCRHSPHLDPDVEVLDAATSEVAETETSLSWRAVGDKEMLCNGL</sequence>
<dbReference type="Proteomes" id="UP000226191">
    <property type="component" value="Unassembled WGS sequence"/>
</dbReference>
<protein>
    <submittedName>
        <fullName evidence="2">Uncharacterized protein</fullName>
    </submittedName>
</protein>
<evidence type="ECO:0000313" key="2">
    <source>
        <dbReference type="EMBL" id="PGF36371.1"/>
    </source>
</evidence>
<dbReference type="EMBL" id="MVCE01000001">
    <property type="protein sequence ID" value="PGF36371.1"/>
    <property type="molecule type" value="Genomic_DNA"/>
</dbReference>
<gene>
    <name evidence="2" type="ORF">B1B09_01690</name>
</gene>
<feature type="compositionally biased region" description="Polar residues" evidence="1">
    <location>
        <begin position="1"/>
        <end position="10"/>
    </location>
</feature>
<name>A0A2B7IGK5_CUTAC</name>
<evidence type="ECO:0000313" key="3">
    <source>
        <dbReference type="Proteomes" id="UP000226191"/>
    </source>
</evidence>
<accession>A0A2B7IGK5</accession>
<reference evidence="2 3" key="1">
    <citation type="submission" date="2017-02" db="EMBL/GenBank/DDBJ databases">
        <title>Prevalence of linear plasmids in Cutibacterium acnes isolates obtained from cancerous prostatic tissue.</title>
        <authorList>
            <person name="Davidsson S."/>
            <person name="Bruggemann H."/>
        </authorList>
    </citation>
    <scope>NUCLEOTIDE SEQUENCE [LARGE SCALE GENOMIC DNA]</scope>
    <source>
        <strain evidence="2 3">11-78</strain>
    </source>
</reference>